<reference evidence="3" key="1">
    <citation type="journal article" date="2019" name="Int. J. Syst. Evol. Microbiol.">
        <title>The Global Catalogue of Microorganisms (GCM) 10K type strain sequencing project: providing services to taxonomists for standard genome sequencing and annotation.</title>
        <authorList>
            <consortium name="The Broad Institute Genomics Platform"/>
            <consortium name="The Broad Institute Genome Sequencing Center for Infectious Disease"/>
            <person name="Wu L."/>
            <person name="Ma J."/>
        </authorList>
    </citation>
    <scope>NUCLEOTIDE SEQUENCE [LARGE SCALE GENOMIC DNA]</scope>
    <source>
        <strain evidence="3">JCM 9381</strain>
    </source>
</reference>
<proteinExistence type="predicted"/>
<dbReference type="EMBL" id="BAAAUW010000023">
    <property type="protein sequence ID" value="GAA3269885.1"/>
    <property type="molecule type" value="Genomic_DNA"/>
</dbReference>
<keyword evidence="3" id="KW-1185">Reference proteome</keyword>
<evidence type="ECO:0000256" key="1">
    <source>
        <dbReference type="SAM" id="MobiDB-lite"/>
    </source>
</evidence>
<feature type="compositionally biased region" description="Low complexity" evidence="1">
    <location>
        <begin position="18"/>
        <end position="31"/>
    </location>
</feature>
<feature type="compositionally biased region" description="Pro residues" evidence="1">
    <location>
        <begin position="1"/>
        <end position="17"/>
    </location>
</feature>
<dbReference type="Proteomes" id="UP001500728">
    <property type="component" value="Unassembled WGS sequence"/>
</dbReference>
<protein>
    <submittedName>
        <fullName evidence="2">Uncharacterized protein</fullName>
    </submittedName>
</protein>
<accession>A0ABP6R8B7</accession>
<gene>
    <name evidence="2" type="ORF">GCM10010469_45430</name>
</gene>
<evidence type="ECO:0000313" key="3">
    <source>
        <dbReference type="Proteomes" id="UP001500728"/>
    </source>
</evidence>
<feature type="region of interest" description="Disordered" evidence="1">
    <location>
        <begin position="1"/>
        <end position="73"/>
    </location>
</feature>
<comment type="caution">
    <text evidence="2">The sequence shown here is derived from an EMBL/GenBank/DDBJ whole genome shotgun (WGS) entry which is preliminary data.</text>
</comment>
<sequence length="73" mass="7658">MPLPPSEADPGSDPPPQAVTASITPSASAASFLPPRRAPTDAPDIGPTFTCFSPRRVRPDPAPQRASRAHGEW</sequence>
<organism evidence="2 3">
    <name type="scientific">Streptomyces labedae</name>
    <dbReference type="NCBI Taxonomy" id="285569"/>
    <lineage>
        <taxon>Bacteria</taxon>
        <taxon>Bacillati</taxon>
        <taxon>Actinomycetota</taxon>
        <taxon>Actinomycetes</taxon>
        <taxon>Kitasatosporales</taxon>
        <taxon>Streptomycetaceae</taxon>
        <taxon>Streptomyces</taxon>
    </lineage>
</organism>
<name>A0ABP6R8B7_9ACTN</name>
<evidence type="ECO:0000313" key="2">
    <source>
        <dbReference type="EMBL" id="GAA3269885.1"/>
    </source>
</evidence>